<keyword evidence="2" id="KW-0436">Ligase</keyword>
<dbReference type="GO" id="GO:0016405">
    <property type="term" value="F:CoA-ligase activity"/>
    <property type="evidence" value="ECO:0007669"/>
    <property type="project" value="UniProtKB-ARBA"/>
</dbReference>
<dbReference type="GO" id="GO:0006637">
    <property type="term" value="P:acyl-CoA metabolic process"/>
    <property type="evidence" value="ECO:0007669"/>
    <property type="project" value="TreeGrafter"/>
</dbReference>
<keyword evidence="3" id="KW-0547">Nucleotide-binding</keyword>
<dbReference type="PANTHER" id="PTHR43605:SF10">
    <property type="entry name" value="ACYL-COA SYNTHETASE MEDIUM CHAIN FAMILY MEMBER 3"/>
    <property type="match status" value="1"/>
</dbReference>
<dbReference type="FunFam" id="3.30.300.30:FF:000005">
    <property type="entry name" value="Acyl-coenzyme A synthetase ACSM5, mitochondrial"/>
    <property type="match status" value="1"/>
</dbReference>
<dbReference type="GO" id="GO:0005524">
    <property type="term" value="F:ATP binding"/>
    <property type="evidence" value="ECO:0007669"/>
    <property type="project" value="UniProtKB-KW"/>
</dbReference>
<feature type="domain" description="AMP-dependent synthetase/ligase" evidence="5">
    <location>
        <begin position="27"/>
        <end position="387"/>
    </location>
</feature>
<dbReference type="Proteomes" id="UP000076400">
    <property type="component" value="Unassembled WGS sequence"/>
</dbReference>
<dbReference type="InterPro" id="IPR042099">
    <property type="entry name" value="ANL_N_sf"/>
</dbReference>
<evidence type="ECO:0000259" key="6">
    <source>
        <dbReference type="Pfam" id="PF13193"/>
    </source>
</evidence>
<reference evidence="7 8" key="1">
    <citation type="submission" date="2015-12" db="EMBL/GenBank/DDBJ databases">
        <title>Genome sequence of Oceanibaculum pacificum MCCC 1A02656.</title>
        <authorList>
            <person name="Lu L."/>
            <person name="Lai Q."/>
            <person name="Shao Z."/>
            <person name="Qian P."/>
        </authorList>
    </citation>
    <scope>NUCLEOTIDE SEQUENCE [LARGE SCALE GENOMIC DNA]</scope>
    <source>
        <strain evidence="7 8">MCCC 1A02656</strain>
    </source>
</reference>
<dbReference type="GO" id="GO:0015645">
    <property type="term" value="F:fatty acid ligase activity"/>
    <property type="evidence" value="ECO:0007669"/>
    <property type="project" value="TreeGrafter"/>
</dbReference>
<protein>
    <submittedName>
        <fullName evidence="7">Acyl-CoA synthetase</fullName>
    </submittedName>
</protein>
<evidence type="ECO:0000313" key="7">
    <source>
        <dbReference type="EMBL" id="KZD05506.1"/>
    </source>
</evidence>
<dbReference type="STRING" id="580166.AUP43_11500"/>
<evidence type="ECO:0000313" key="8">
    <source>
        <dbReference type="Proteomes" id="UP000076400"/>
    </source>
</evidence>
<proteinExistence type="inferred from homology"/>
<accession>A0A154VW41</accession>
<dbReference type="InterPro" id="IPR000873">
    <property type="entry name" value="AMP-dep_synth/lig_dom"/>
</dbReference>
<dbReference type="GO" id="GO:0004321">
    <property type="term" value="F:fatty-acyl-CoA synthase activity"/>
    <property type="evidence" value="ECO:0007669"/>
    <property type="project" value="TreeGrafter"/>
</dbReference>
<evidence type="ECO:0000256" key="2">
    <source>
        <dbReference type="ARBA" id="ARBA00022598"/>
    </source>
</evidence>
<dbReference type="Pfam" id="PF00501">
    <property type="entry name" value="AMP-binding"/>
    <property type="match status" value="1"/>
</dbReference>
<dbReference type="PANTHER" id="PTHR43605">
    <property type="entry name" value="ACYL-COENZYME A SYNTHETASE"/>
    <property type="match status" value="1"/>
</dbReference>
<dbReference type="Gene3D" id="3.30.300.30">
    <property type="match status" value="1"/>
</dbReference>
<dbReference type="InterPro" id="IPR045851">
    <property type="entry name" value="AMP-bd_C_sf"/>
</dbReference>
<dbReference type="OrthoDB" id="4471305at2"/>
<sequence>MESYEAARQEFRWDVPESFNFGGDVIDHWARERPDHLALIWCDDQGNERRLTYADIARLSNRVANALSARGVKRGDRVIVMLPRIPEWQIAMVGCLKLGAVPIPCIEMLTERDIAYRLANSEATGAITTRANIGKFASGEALLARLSVGGGEAAWEDYDAALADASDSFTPARLAADEPAIMYYTSGSTGHPKGVLHGSRGIFAWRVSAWYWLTLTPDDVMWCTADTGWSKAGTSIIFGPWSCGSTVVFYNGRYDPKLRLETLARYRVTVFCAAATELRRLVQEDVAGYDLSALRMTVSAGESVNPEIVRAWKRLTGVDLLDGYGQTETLMTVLNYPPLAVKPGSMGKPLPGTDAAVIDEEGRFAPVDKPGRLVIRLPNPQIMLGYWKEPERTAQSRITVEGHEWFLTGDLARIDEDGYLFYEGRSDDVINSAGYRIGPMEVENVLMEHEYVAECAVVASPHEERGEVVKAYIVLKRGQAGSDDLVKALQDHCKALTGPYKYPRRIEFVADLPKTASGKIRRRELRDREFAAQKGVS</sequence>
<feature type="domain" description="AMP-binding enzyme C-terminal" evidence="6">
    <location>
        <begin position="441"/>
        <end position="519"/>
    </location>
</feature>
<dbReference type="SUPFAM" id="SSF56801">
    <property type="entry name" value="Acetyl-CoA synthetase-like"/>
    <property type="match status" value="1"/>
</dbReference>
<evidence type="ECO:0000259" key="5">
    <source>
        <dbReference type="Pfam" id="PF00501"/>
    </source>
</evidence>
<evidence type="ECO:0000256" key="4">
    <source>
        <dbReference type="ARBA" id="ARBA00022840"/>
    </source>
</evidence>
<keyword evidence="4" id="KW-0067">ATP-binding</keyword>
<dbReference type="AlphaFoldDB" id="A0A154VW41"/>
<dbReference type="Gene3D" id="3.40.50.12780">
    <property type="entry name" value="N-terminal domain of ligase-like"/>
    <property type="match status" value="1"/>
</dbReference>
<evidence type="ECO:0000256" key="1">
    <source>
        <dbReference type="ARBA" id="ARBA00006432"/>
    </source>
</evidence>
<gene>
    <name evidence="7" type="ORF">AUP43_11500</name>
</gene>
<dbReference type="Pfam" id="PF13193">
    <property type="entry name" value="AMP-binding_C"/>
    <property type="match status" value="1"/>
</dbReference>
<name>A0A154VW41_9PROT</name>
<dbReference type="InterPro" id="IPR020845">
    <property type="entry name" value="AMP-binding_CS"/>
</dbReference>
<organism evidence="7 8">
    <name type="scientific">Oceanibaculum pacificum</name>
    <dbReference type="NCBI Taxonomy" id="580166"/>
    <lineage>
        <taxon>Bacteria</taxon>
        <taxon>Pseudomonadati</taxon>
        <taxon>Pseudomonadota</taxon>
        <taxon>Alphaproteobacteria</taxon>
        <taxon>Rhodospirillales</taxon>
        <taxon>Oceanibaculaceae</taxon>
        <taxon>Oceanibaculum</taxon>
    </lineage>
</organism>
<evidence type="ECO:0000256" key="3">
    <source>
        <dbReference type="ARBA" id="ARBA00022741"/>
    </source>
</evidence>
<keyword evidence="8" id="KW-1185">Reference proteome</keyword>
<dbReference type="InterPro" id="IPR051087">
    <property type="entry name" value="Mitochondrial_ACSM"/>
</dbReference>
<comment type="caution">
    <text evidence="7">The sequence shown here is derived from an EMBL/GenBank/DDBJ whole genome shotgun (WGS) entry which is preliminary data.</text>
</comment>
<dbReference type="EMBL" id="LPXN01000129">
    <property type="protein sequence ID" value="KZD05506.1"/>
    <property type="molecule type" value="Genomic_DNA"/>
</dbReference>
<dbReference type="GO" id="GO:0006633">
    <property type="term" value="P:fatty acid biosynthetic process"/>
    <property type="evidence" value="ECO:0007669"/>
    <property type="project" value="TreeGrafter"/>
</dbReference>
<comment type="similarity">
    <text evidence="1">Belongs to the ATP-dependent AMP-binding enzyme family.</text>
</comment>
<dbReference type="PROSITE" id="PS00455">
    <property type="entry name" value="AMP_BINDING"/>
    <property type="match status" value="1"/>
</dbReference>
<dbReference type="InterPro" id="IPR025110">
    <property type="entry name" value="AMP-bd_C"/>
</dbReference>